<keyword evidence="7" id="KW-1185">Reference proteome</keyword>
<dbReference type="RefSeq" id="XP_002786986.1">
    <property type="nucleotide sequence ID" value="XM_002786940.1"/>
</dbReference>
<dbReference type="SUPFAM" id="SSF144091">
    <property type="entry name" value="Rhomboid-like"/>
    <property type="match status" value="1"/>
</dbReference>
<evidence type="ECO:0000256" key="4">
    <source>
        <dbReference type="ARBA" id="ARBA00023136"/>
    </source>
</evidence>
<dbReference type="AlphaFoldDB" id="C5K9L0"/>
<dbReference type="GO" id="GO:0016020">
    <property type="term" value="C:membrane"/>
    <property type="evidence" value="ECO:0007669"/>
    <property type="project" value="UniProtKB-SubCell"/>
</dbReference>
<dbReference type="InParanoid" id="C5K9L0"/>
<protein>
    <submittedName>
        <fullName evidence="6">Uncharacterized protein</fullName>
    </submittedName>
</protein>
<reference evidence="6 7" key="1">
    <citation type="submission" date="2008-07" db="EMBL/GenBank/DDBJ databases">
        <authorList>
            <person name="El-Sayed N."/>
            <person name="Caler E."/>
            <person name="Inman J."/>
            <person name="Amedeo P."/>
            <person name="Hass B."/>
            <person name="Wortman J."/>
        </authorList>
    </citation>
    <scope>NUCLEOTIDE SEQUENCE [LARGE SCALE GENOMIC DNA]</scope>
    <source>
        <strain evidence="7">ATCC 50983 / TXsc</strain>
    </source>
</reference>
<keyword evidence="3 5" id="KW-1133">Transmembrane helix</keyword>
<keyword evidence="2 5" id="KW-0812">Transmembrane</keyword>
<dbReference type="GeneID" id="9049101"/>
<evidence type="ECO:0000313" key="7">
    <source>
        <dbReference type="Proteomes" id="UP000007800"/>
    </source>
</evidence>
<dbReference type="OrthoDB" id="363356at2759"/>
<evidence type="ECO:0000256" key="1">
    <source>
        <dbReference type="ARBA" id="ARBA00004141"/>
    </source>
</evidence>
<evidence type="ECO:0000313" key="6">
    <source>
        <dbReference type="EMBL" id="EER18782.1"/>
    </source>
</evidence>
<dbReference type="Proteomes" id="UP000007800">
    <property type="component" value="Unassembled WGS sequence"/>
</dbReference>
<dbReference type="InterPro" id="IPR035952">
    <property type="entry name" value="Rhomboid-like_sf"/>
</dbReference>
<evidence type="ECO:0000256" key="2">
    <source>
        <dbReference type="ARBA" id="ARBA00022692"/>
    </source>
</evidence>
<keyword evidence="4 5" id="KW-0472">Membrane</keyword>
<feature type="transmembrane region" description="Helical" evidence="5">
    <location>
        <begin position="6"/>
        <end position="27"/>
    </location>
</feature>
<organism evidence="7">
    <name type="scientific">Perkinsus marinus (strain ATCC 50983 / TXsc)</name>
    <dbReference type="NCBI Taxonomy" id="423536"/>
    <lineage>
        <taxon>Eukaryota</taxon>
        <taxon>Sar</taxon>
        <taxon>Alveolata</taxon>
        <taxon>Perkinsozoa</taxon>
        <taxon>Perkinsea</taxon>
        <taxon>Perkinsida</taxon>
        <taxon>Perkinsidae</taxon>
        <taxon>Perkinsus</taxon>
    </lineage>
</organism>
<sequence>MASISATVKACPVMASLLGLALGSYFLQWLMRIVKPRVAAVKDELTFEPAPLFGRFQVWRVFTYPLVHPNFASLMVSTIHLLFSLDLESTPNIDLPGGANLRCGTAAISAGFCYPLCGIGHISVGRVVWPTKGQLDHRIWRSIDRMLCC</sequence>
<accession>C5K9L0</accession>
<name>C5K9L0_PERM5</name>
<gene>
    <name evidence="6" type="ORF">Pmar_PMAR006402</name>
</gene>
<comment type="subcellular location">
    <subcellularLocation>
        <location evidence="1">Membrane</location>
        <topology evidence="1">Multi-pass membrane protein</topology>
    </subcellularLocation>
</comment>
<proteinExistence type="predicted"/>
<dbReference type="EMBL" id="GG671513">
    <property type="protein sequence ID" value="EER18782.1"/>
    <property type="molecule type" value="Genomic_DNA"/>
</dbReference>
<evidence type="ECO:0000256" key="5">
    <source>
        <dbReference type="SAM" id="Phobius"/>
    </source>
</evidence>
<dbReference type="OMA" id="ACPVMAS"/>
<evidence type="ECO:0000256" key="3">
    <source>
        <dbReference type="ARBA" id="ARBA00022989"/>
    </source>
</evidence>